<feature type="compositionally biased region" description="Low complexity" evidence="1">
    <location>
        <begin position="60"/>
        <end position="84"/>
    </location>
</feature>
<sequence>MNKAKWSSRPRLNLFSRFPVYLHGQKPSVLLKTFLAFCCVGLMFSVVAPVIADENAAPLPSATETTTVTSEATATPTPSPELSEVLIPVDPAMATPSPSPSHSATMGNSSPESITASSSPSPTATPAAALKNQTMRVEIPSILPVDPRASSRNFPAILVSGPRYLLACVTGSNLTFDVYAKNAVQSTFNNEELVNGDGSSQLMITGTVDQVLAIFNSYGGLRASSTRNAIGGLYANVSLVAMNQPSLDPIFCGQRLPANFRFIQFRPLALGMNLIKNDVNLKK</sequence>
<organism evidence="2">
    <name type="scientific">freshwater metagenome</name>
    <dbReference type="NCBI Taxonomy" id="449393"/>
    <lineage>
        <taxon>unclassified sequences</taxon>
        <taxon>metagenomes</taxon>
        <taxon>ecological metagenomes</taxon>
    </lineage>
</organism>
<proteinExistence type="predicted"/>
<feature type="region of interest" description="Disordered" evidence="1">
    <location>
        <begin position="60"/>
        <end position="126"/>
    </location>
</feature>
<gene>
    <name evidence="2" type="ORF">UFOPK4049_00646</name>
</gene>
<protein>
    <submittedName>
        <fullName evidence="2">Unannotated protein</fullName>
    </submittedName>
</protein>
<accession>A0A6J7PNC0</accession>
<name>A0A6J7PNC0_9ZZZZ</name>
<feature type="compositionally biased region" description="Low complexity" evidence="1">
    <location>
        <begin position="91"/>
        <end position="126"/>
    </location>
</feature>
<reference evidence="2" key="1">
    <citation type="submission" date="2020-05" db="EMBL/GenBank/DDBJ databases">
        <authorList>
            <person name="Chiriac C."/>
            <person name="Salcher M."/>
            <person name="Ghai R."/>
            <person name="Kavagutti S V."/>
        </authorList>
    </citation>
    <scope>NUCLEOTIDE SEQUENCE</scope>
</reference>
<evidence type="ECO:0000313" key="2">
    <source>
        <dbReference type="EMBL" id="CAB5004112.1"/>
    </source>
</evidence>
<dbReference type="AlphaFoldDB" id="A0A6J7PNC0"/>
<dbReference type="EMBL" id="CAFBPB010000069">
    <property type="protein sequence ID" value="CAB5004112.1"/>
    <property type="molecule type" value="Genomic_DNA"/>
</dbReference>
<evidence type="ECO:0000256" key="1">
    <source>
        <dbReference type="SAM" id="MobiDB-lite"/>
    </source>
</evidence>